<keyword evidence="2" id="KW-1185">Reference proteome</keyword>
<dbReference type="Proteomes" id="UP000814128">
    <property type="component" value="Unassembled WGS sequence"/>
</dbReference>
<gene>
    <name evidence="1" type="ORF">K488DRAFT_66890</name>
</gene>
<dbReference type="EMBL" id="MU274711">
    <property type="protein sequence ID" value="KAI0026367.1"/>
    <property type="molecule type" value="Genomic_DNA"/>
</dbReference>
<organism evidence="1 2">
    <name type="scientific">Vararia minispora EC-137</name>
    <dbReference type="NCBI Taxonomy" id="1314806"/>
    <lineage>
        <taxon>Eukaryota</taxon>
        <taxon>Fungi</taxon>
        <taxon>Dikarya</taxon>
        <taxon>Basidiomycota</taxon>
        <taxon>Agaricomycotina</taxon>
        <taxon>Agaricomycetes</taxon>
        <taxon>Russulales</taxon>
        <taxon>Lachnocladiaceae</taxon>
        <taxon>Vararia</taxon>
    </lineage>
</organism>
<name>A0ACB8Q3V6_9AGAM</name>
<protein>
    <submittedName>
        <fullName evidence="1">Uncharacterized protein</fullName>
    </submittedName>
</protein>
<sequence>FELSSKTLIRDTIEDDIARDVREACYALDGARFCFVSMYIYCKVSKLCPDTATIADLFGTRHQILSCAYTAVLKFRRRIGPSITVVSAFVSEFVTFGG</sequence>
<reference evidence="1" key="1">
    <citation type="submission" date="2021-02" db="EMBL/GenBank/DDBJ databases">
        <authorList>
            <consortium name="DOE Joint Genome Institute"/>
            <person name="Ahrendt S."/>
            <person name="Looney B.P."/>
            <person name="Miyauchi S."/>
            <person name="Morin E."/>
            <person name="Drula E."/>
            <person name="Courty P.E."/>
            <person name="Chicoki N."/>
            <person name="Fauchery L."/>
            <person name="Kohler A."/>
            <person name="Kuo A."/>
            <person name="Labutti K."/>
            <person name="Pangilinan J."/>
            <person name="Lipzen A."/>
            <person name="Riley R."/>
            <person name="Andreopoulos W."/>
            <person name="He G."/>
            <person name="Johnson J."/>
            <person name="Barry K.W."/>
            <person name="Grigoriev I.V."/>
            <person name="Nagy L."/>
            <person name="Hibbett D."/>
            <person name="Henrissat B."/>
            <person name="Matheny P.B."/>
            <person name="Labbe J."/>
            <person name="Martin F."/>
        </authorList>
    </citation>
    <scope>NUCLEOTIDE SEQUENCE</scope>
    <source>
        <strain evidence="1">EC-137</strain>
    </source>
</reference>
<accession>A0ACB8Q3V6</accession>
<proteinExistence type="predicted"/>
<feature type="non-terminal residue" evidence="1">
    <location>
        <position position="1"/>
    </location>
</feature>
<comment type="caution">
    <text evidence="1">The sequence shown here is derived from an EMBL/GenBank/DDBJ whole genome shotgun (WGS) entry which is preliminary data.</text>
</comment>
<evidence type="ECO:0000313" key="1">
    <source>
        <dbReference type="EMBL" id="KAI0026367.1"/>
    </source>
</evidence>
<evidence type="ECO:0000313" key="2">
    <source>
        <dbReference type="Proteomes" id="UP000814128"/>
    </source>
</evidence>
<reference evidence="1" key="2">
    <citation type="journal article" date="2022" name="New Phytol.">
        <title>Evolutionary transition to the ectomycorrhizal habit in the genomes of a hyperdiverse lineage of mushroom-forming fungi.</title>
        <authorList>
            <person name="Looney B."/>
            <person name="Miyauchi S."/>
            <person name="Morin E."/>
            <person name="Drula E."/>
            <person name="Courty P.E."/>
            <person name="Kohler A."/>
            <person name="Kuo A."/>
            <person name="LaButti K."/>
            <person name="Pangilinan J."/>
            <person name="Lipzen A."/>
            <person name="Riley R."/>
            <person name="Andreopoulos W."/>
            <person name="He G."/>
            <person name="Johnson J."/>
            <person name="Nolan M."/>
            <person name="Tritt A."/>
            <person name="Barry K.W."/>
            <person name="Grigoriev I.V."/>
            <person name="Nagy L.G."/>
            <person name="Hibbett D."/>
            <person name="Henrissat B."/>
            <person name="Matheny P.B."/>
            <person name="Labbe J."/>
            <person name="Martin F.M."/>
        </authorList>
    </citation>
    <scope>NUCLEOTIDE SEQUENCE</scope>
    <source>
        <strain evidence="1">EC-137</strain>
    </source>
</reference>